<keyword evidence="2" id="KW-0812">Transmembrane</keyword>
<sequence>MGPVRGSKRRKRAEKKVEARPSTAMGDHSRDWWDDFSRRMSGFPRASSSLGILLFGFSLMVTVLPAYL</sequence>
<evidence type="ECO:0000313" key="3">
    <source>
        <dbReference type="EMBL" id="KAK8967176.1"/>
    </source>
</evidence>
<name>A0ABR2MUP1_9ASPA</name>
<comment type="caution">
    <text evidence="3">The sequence shown here is derived from an EMBL/GenBank/DDBJ whole genome shotgun (WGS) entry which is preliminary data.</text>
</comment>
<feature type="compositionally biased region" description="Basic residues" evidence="1">
    <location>
        <begin position="1"/>
        <end position="14"/>
    </location>
</feature>
<dbReference type="Proteomes" id="UP001412067">
    <property type="component" value="Unassembled WGS sequence"/>
</dbReference>
<evidence type="ECO:0000313" key="4">
    <source>
        <dbReference type="Proteomes" id="UP001412067"/>
    </source>
</evidence>
<reference evidence="3 4" key="1">
    <citation type="journal article" date="2022" name="Nat. Plants">
        <title>Genomes of leafy and leafless Platanthera orchids illuminate the evolution of mycoheterotrophy.</title>
        <authorList>
            <person name="Li M.H."/>
            <person name="Liu K.W."/>
            <person name="Li Z."/>
            <person name="Lu H.C."/>
            <person name="Ye Q.L."/>
            <person name="Zhang D."/>
            <person name="Wang J.Y."/>
            <person name="Li Y.F."/>
            <person name="Zhong Z.M."/>
            <person name="Liu X."/>
            <person name="Yu X."/>
            <person name="Liu D.K."/>
            <person name="Tu X.D."/>
            <person name="Liu B."/>
            <person name="Hao Y."/>
            <person name="Liao X.Y."/>
            <person name="Jiang Y.T."/>
            <person name="Sun W.H."/>
            <person name="Chen J."/>
            <person name="Chen Y.Q."/>
            <person name="Ai Y."/>
            <person name="Zhai J.W."/>
            <person name="Wu S.S."/>
            <person name="Zhou Z."/>
            <person name="Hsiao Y.Y."/>
            <person name="Wu W.L."/>
            <person name="Chen Y.Y."/>
            <person name="Lin Y.F."/>
            <person name="Hsu J.L."/>
            <person name="Li C.Y."/>
            <person name="Wang Z.W."/>
            <person name="Zhao X."/>
            <person name="Zhong W.Y."/>
            <person name="Ma X.K."/>
            <person name="Ma L."/>
            <person name="Huang J."/>
            <person name="Chen G.Z."/>
            <person name="Huang M.Z."/>
            <person name="Huang L."/>
            <person name="Peng D.H."/>
            <person name="Luo Y.B."/>
            <person name="Zou S.Q."/>
            <person name="Chen S.P."/>
            <person name="Lan S."/>
            <person name="Tsai W.C."/>
            <person name="Van de Peer Y."/>
            <person name="Liu Z.J."/>
        </authorList>
    </citation>
    <scope>NUCLEOTIDE SEQUENCE [LARGE SCALE GENOMIC DNA]</scope>
    <source>
        <strain evidence="3">Lor288</strain>
    </source>
</reference>
<feature type="region of interest" description="Disordered" evidence="1">
    <location>
        <begin position="1"/>
        <end position="28"/>
    </location>
</feature>
<keyword evidence="4" id="KW-1185">Reference proteome</keyword>
<proteinExistence type="predicted"/>
<feature type="transmembrane region" description="Helical" evidence="2">
    <location>
        <begin position="46"/>
        <end position="67"/>
    </location>
</feature>
<evidence type="ECO:0000256" key="2">
    <source>
        <dbReference type="SAM" id="Phobius"/>
    </source>
</evidence>
<organism evidence="3 4">
    <name type="scientific">Platanthera guangdongensis</name>
    <dbReference type="NCBI Taxonomy" id="2320717"/>
    <lineage>
        <taxon>Eukaryota</taxon>
        <taxon>Viridiplantae</taxon>
        <taxon>Streptophyta</taxon>
        <taxon>Embryophyta</taxon>
        <taxon>Tracheophyta</taxon>
        <taxon>Spermatophyta</taxon>
        <taxon>Magnoliopsida</taxon>
        <taxon>Liliopsida</taxon>
        <taxon>Asparagales</taxon>
        <taxon>Orchidaceae</taxon>
        <taxon>Orchidoideae</taxon>
        <taxon>Orchideae</taxon>
        <taxon>Orchidinae</taxon>
        <taxon>Platanthera</taxon>
    </lineage>
</organism>
<accession>A0ABR2MUP1</accession>
<evidence type="ECO:0000256" key="1">
    <source>
        <dbReference type="SAM" id="MobiDB-lite"/>
    </source>
</evidence>
<gene>
    <name evidence="3" type="ORF">KSP40_PGU000975</name>
</gene>
<keyword evidence="2" id="KW-0472">Membrane</keyword>
<protein>
    <submittedName>
        <fullName evidence="3">Uncharacterized protein</fullName>
    </submittedName>
</protein>
<keyword evidence="2" id="KW-1133">Transmembrane helix</keyword>
<dbReference type="EMBL" id="JBBWWR010000005">
    <property type="protein sequence ID" value="KAK8967176.1"/>
    <property type="molecule type" value="Genomic_DNA"/>
</dbReference>